<dbReference type="AlphaFoldDB" id="D3IVI2"/>
<feature type="domain" description="Transposase (putative) gypsy type" evidence="2">
    <location>
        <begin position="45"/>
        <end position="100"/>
    </location>
</feature>
<evidence type="ECO:0000259" key="2">
    <source>
        <dbReference type="Pfam" id="PF04195"/>
    </source>
</evidence>
<organism evidence="3">
    <name type="scientific">Phyllostachys edulis</name>
    <name type="common">Tortoise shell bamboo</name>
    <name type="synonym">Bambusa edulis</name>
    <dbReference type="NCBI Taxonomy" id="38705"/>
    <lineage>
        <taxon>Eukaryota</taxon>
        <taxon>Viridiplantae</taxon>
        <taxon>Streptophyta</taxon>
        <taxon>Embryophyta</taxon>
        <taxon>Tracheophyta</taxon>
        <taxon>Spermatophyta</taxon>
        <taxon>Magnoliopsida</taxon>
        <taxon>Liliopsida</taxon>
        <taxon>Poales</taxon>
        <taxon>Poaceae</taxon>
        <taxon>BOP clade</taxon>
        <taxon>Bambusoideae</taxon>
        <taxon>Arundinarodae</taxon>
        <taxon>Arundinarieae</taxon>
        <taxon>Arundinariinae</taxon>
        <taxon>Phyllostachys</taxon>
    </lineage>
</organism>
<feature type="compositionally biased region" description="Basic residues" evidence="1">
    <location>
        <begin position="311"/>
        <end position="323"/>
    </location>
</feature>
<proteinExistence type="predicted"/>
<sequence>MAVGKKPIDQQLMSVGDKPYDGMYLESGPSASSKLLRAVIWLDIRLLAHPFLSKVLEYYRVELVNLAPNPIANLSIFVYLCEACLGIPPDLEVFSWFYMTVTNDDSLCALPISPLKLRAHSMFWYIGGDDATKDSSKVLSPDEIRDRIKMIFAREPDDKAAFPWILAIVSAKERIEKLKLVGLKINELTESCEPIDPPTTSALTTTQDGGPSKAGEKENPQAEAVVVVGSRAVVSNQAVAPGATVPEVNESTVFDQMVRELLSDPVAREISSDLRSKDVEGLTSPTGSEPMKRKSERQALWTLLQGVSQSRPRKPGMKNKKSPHPSNFPNCPRIFDDEKLDEAWRRISDRQLETGPNAIYSEYADMTIQNIEVEVMDKEAIIARLKERFLPLHCDPR</sequence>
<feature type="region of interest" description="Disordered" evidence="1">
    <location>
        <begin position="193"/>
        <end position="220"/>
    </location>
</feature>
<feature type="compositionally biased region" description="Polar residues" evidence="1">
    <location>
        <begin position="198"/>
        <end position="209"/>
    </location>
</feature>
<dbReference type="Pfam" id="PF04195">
    <property type="entry name" value="Transposase_28"/>
    <property type="match status" value="1"/>
</dbReference>
<feature type="region of interest" description="Disordered" evidence="1">
    <location>
        <begin position="272"/>
        <end position="333"/>
    </location>
</feature>
<protein>
    <submittedName>
        <fullName evidence="3">Putative retrotransposon protein</fullName>
    </submittedName>
</protein>
<name>D3IVI2_PHYED</name>
<evidence type="ECO:0000313" key="3">
    <source>
        <dbReference type="EMBL" id="ADB85322.1"/>
    </source>
</evidence>
<accession>D3IVI2</accession>
<evidence type="ECO:0000256" key="1">
    <source>
        <dbReference type="SAM" id="MobiDB-lite"/>
    </source>
</evidence>
<dbReference type="PANTHER" id="PTHR33026">
    <property type="entry name" value="OS06G0360600 PROTEIN"/>
    <property type="match status" value="1"/>
</dbReference>
<dbReference type="EMBL" id="GQ252839">
    <property type="protein sequence ID" value="ADB85322.1"/>
    <property type="molecule type" value="Genomic_DNA"/>
</dbReference>
<dbReference type="PANTHER" id="PTHR33026:SF6">
    <property type="entry name" value="AMINOTRANSFERASE-LIKE PLANT MOBILE DOMAIN-CONTAINING PROTEIN"/>
    <property type="match status" value="1"/>
</dbReference>
<dbReference type="InterPro" id="IPR007321">
    <property type="entry name" value="Transposase_28"/>
</dbReference>
<reference evidence="3" key="1">
    <citation type="journal article" date="2010" name="J. Integr. Plant Biol.">
        <title>Insights into the bamboo genome: syntenic relationships to rice and sorghum.</title>
        <authorList>
            <person name="Gui Y.J."/>
            <person name="Zhou Y."/>
            <person name="Wang Y."/>
            <person name="Wang S."/>
            <person name="Wang S.Y."/>
            <person name="Hu Y."/>
            <person name="Bo S.P."/>
            <person name="Chen H."/>
            <person name="Zhou C.P."/>
            <person name="Ma N.X."/>
            <person name="Zhang T.Z."/>
            <person name="Fan L.J."/>
        </authorList>
    </citation>
    <scope>NUCLEOTIDE SEQUENCE</scope>
    <source>
        <tissue evidence="3">Shoot</tissue>
    </source>
</reference>